<reference evidence="1 2" key="1">
    <citation type="submission" date="2024-02" db="EMBL/GenBank/DDBJ databases">
        <title>Bacterial strain from lacustrine sediment.</title>
        <authorList>
            <person name="Petit C."/>
            <person name="Fadhlaoui K."/>
        </authorList>
    </citation>
    <scope>NUCLEOTIDE SEQUENCE [LARGE SCALE GENOMIC DNA]</scope>
    <source>
        <strain evidence="1 2">IPX-CK</strain>
    </source>
</reference>
<protein>
    <submittedName>
        <fullName evidence="1">Uncharacterized protein</fullName>
    </submittedName>
</protein>
<evidence type="ECO:0000313" key="1">
    <source>
        <dbReference type="EMBL" id="XAH73271.1"/>
    </source>
</evidence>
<proteinExistence type="predicted"/>
<name>A0ABZ3ESR9_9FIRM</name>
<accession>A0ABZ3ESR9</accession>
<dbReference type="RefSeq" id="WP_342756879.1">
    <property type="nucleotide sequence ID" value="NZ_CP146256.1"/>
</dbReference>
<sequence length="56" mass="6459">MEEEQKGYMRQQLSLGVGKYYLQENLHSVQIVASRNEYAVTITAAIRGKIVEIDMR</sequence>
<organism evidence="1 2">
    <name type="scientific">Kineothrix sedimenti</name>
    <dbReference type="NCBI Taxonomy" id="3123317"/>
    <lineage>
        <taxon>Bacteria</taxon>
        <taxon>Bacillati</taxon>
        <taxon>Bacillota</taxon>
        <taxon>Clostridia</taxon>
        <taxon>Lachnospirales</taxon>
        <taxon>Lachnospiraceae</taxon>
        <taxon>Kineothrix</taxon>
    </lineage>
</organism>
<evidence type="ECO:0000313" key="2">
    <source>
        <dbReference type="Proteomes" id="UP001451571"/>
    </source>
</evidence>
<keyword evidence="2" id="KW-1185">Reference proteome</keyword>
<gene>
    <name evidence="1" type="ORF">V6984_17455</name>
</gene>
<dbReference type="Proteomes" id="UP001451571">
    <property type="component" value="Chromosome"/>
</dbReference>
<dbReference type="EMBL" id="CP146256">
    <property type="protein sequence ID" value="XAH73271.1"/>
    <property type="molecule type" value="Genomic_DNA"/>
</dbReference>